<feature type="compositionally biased region" description="Pro residues" evidence="1">
    <location>
        <begin position="125"/>
        <end position="136"/>
    </location>
</feature>
<evidence type="ECO:0000256" key="1">
    <source>
        <dbReference type="SAM" id="MobiDB-lite"/>
    </source>
</evidence>
<gene>
    <name evidence="3" type="ORF">DT603_09445</name>
</gene>
<keyword evidence="2" id="KW-1133">Transmembrane helix</keyword>
<sequence>MSRTSRRAEARAQSRIERWQHWIAVLCSALLHVLLVLLAMWSSTITTTPPQGADAGSRMAVDFIGVTPPPPTKAPANKPSPAAARRPAASRVQSTAVTHAEDPVPPNVPDEVAQEPDEVAAATPAAPPPMPTPPPQRRSHVWGQPPGMLQEDLAPENAGLARSPAINRGRGNDASSAQPSMEVGGYQVYYDLLSESRLRAWRDQGMTELFLPLPGTRRYMVCPLETALRRESGPCRLLEPDSPELATIGDARQAINMQKVYRQGEVVWSGPGPYK</sequence>
<dbReference type="Proteomes" id="UP001429354">
    <property type="component" value="Unassembled WGS sequence"/>
</dbReference>
<evidence type="ECO:0000313" key="4">
    <source>
        <dbReference type="Proteomes" id="UP001429354"/>
    </source>
</evidence>
<accession>A0ABX0ADV6</accession>
<keyword evidence="2" id="KW-0812">Transmembrane</keyword>
<dbReference type="EMBL" id="QOVG01000005">
    <property type="protein sequence ID" value="NDK39063.1"/>
    <property type="molecule type" value="Genomic_DNA"/>
</dbReference>
<dbReference type="RefSeq" id="WP_162349633.1">
    <property type="nucleotide sequence ID" value="NZ_QOVG01000005.1"/>
</dbReference>
<organism evidence="3 4">
    <name type="scientific">Pseudoxanthomonas gei</name>
    <dbReference type="NCBI Taxonomy" id="1383030"/>
    <lineage>
        <taxon>Bacteria</taxon>
        <taxon>Pseudomonadati</taxon>
        <taxon>Pseudomonadota</taxon>
        <taxon>Gammaproteobacteria</taxon>
        <taxon>Lysobacterales</taxon>
        <taxon>Lysobacteraceae</taxon>
        <taxon>Pseudoxanthomonas</taxon>
    </lineage>
</organism>
<reference evidence="3 4" key="1">
    <citation type="submission" date="2018-07" db="EMBL/GenBank/DDBJ databases">
        <title>Whole genome Sequencing of Pseudoxanthomonas gei KCTC 32298 (T).</title>
        <authorList>
            <person name="Kumar S."/>
            <person name="Bansal K."/>
            <person name="Kaur A."/>
            <person name="Patil P."/>
            <person name="Sharma S."/>
            <person name="Patil P.B."/>
        </authorList>
    </citation>
    <scope>NUCLEOTIDE SEQUENCE [LARGE SCALE GENOMIC DNA]</scope>
    <source>
        <strain evidence="3 4">KCTC 32298</strain>
    </source>
</reference>
<evidence type="ECO:0000256" key="2">
    <source>
        <dbReference type="SAM" id="Phobius"/>
    </source>
</evidence>
<keyword evidence="2" id="KW-0472">Membrane</keyword>
<feature type="compositionally biased region" description="Low complexity" evidence="1">
    <location>
        <begin position="74"/>
        <end position="90"/>
    </location>
</feature>
<protein>
    <submittedName>
        <fullName evidence="3">Type II toxin-antitoxin system RelE/ParE family toxin</fullName>
    </submittedName>
</protein>
<evidence type="ECO:0000313" key="3">
    <source>
        <dbReference type="EMBL" id="NDK39063.1"/>
    </source>
</evidence>
<feature type="transmembrane region" description="Helical" evidence="2">
    <location>
        <begin position="21"/>
        <end position="41"/>
    </location>
</feature>
<comment type="caution">
    <text evidence="3">The sequence shown here is derived from an EMBL/GenBank/DDBJ whole genome shotgun (WGS) entry which is preliminary data.</text>
</comment>
<feature type="region of interest" description="Disordered" evidence="1">
    <location>
        <begin position="66"/>
        <end position="152"/>
    </location>
</feature>
<name>A0ABX0ADV6_9GAMM</name>
<proteinExistence type="predicted"/>
<keyword evidence="4" id="KW-1185">Reference proteome</keyword>